<dbReference type="EMBL" id="JAHRWL010000001">
    <property type="protein sequence ID" value="MBV2359118.1"/>
    <property type="molecule type" value="Genomic_DNA"/>
</dbReference>
<dbReference type="Pfam" id="PF02566">
    <property type="entry name" value="OsmC"/>
    <property type="match status" value="1"/>
</dbReference>
<accession>A0ABS6N525</accession>
<evidence type="ECO:0000313" key="1">
    <source>
        <dbReference type="EMBL" id="MBV2359118.1"/>
    </source>
</evidence>
<sequence>MKVEVKFHNLPGTEAAVGWTGSHTIIADRPEGKAGGRGLGFNGAQLLALALGGCFCNDLRYAAEKLGVEIGEIAVDVMLELAGEPLVATRATMSVLCKSKDGSDALDVVNSARSSCMVGNSLAAGFPVEISMST</sequence>
<keyword evidence="2" id="KW-1185">Reference proteome</keyword>
<dbReference type="InterPro" id="IPR003718">
    <property type="entry name" value="OsmC/Ohr_fam"/>
</dbReference>
<dbReference type="RefSeq" id="WP_217776951.1">
    <property type="nucleotide sequence ID" value="NZ_JAHRWL010000001.1"/>
</dbReference>
<name>A0ABS6N525_9RHOB</name>
<comment type="caution">
    <text evidence="1">The sequence shown here is derived from an EMBL/GenBank/DDBJ whole genome shotgun (WGS) entry which is preliminary data.</text>
</comment>
<evidence type="ECO:0000313" key="2">
    <source>
        <dbReference type="Proteomes" id="UP001166293"/>
    </source>
</evidence>
<protein>
    <submittedName>
        <fullName evidence="1">OsmC family protein</fullName>
    </submittedName>
</protein>
<proteinExistence type="predicted"/>
<dbReference type="Proteomes" id="UP001166293">
    <property type="component" value="Unassembled WGS sequence"/>
</dbReference>
<organism evidence="1 2">
    <name type="scientific">Thalassococcus arenae</name>
    <dbReference type="NCBI Taxonomy" id="2851652"/>
    <lineage>
        <taxon>Bacteria</taxon>
        <taxon>Pseudomonadati</taxon>
        <taxon>Pseudomonadota</taxon>
        <taxon>Alphaproteobacteria</taxon>
        <taxon>Rhodobacterales</taxon>
        <taxon>Roseobacteraceae</taxon>
        <taxon>Thalassococcus</taxon>
    </lineage>
</organism>
<reference evidence="1" key="1">
    <citation type="submission" date="2021-06" db="EMBL/GenBank/DDBJ databases">
        <title>Thalassococcus sp. CAU 1522 isolated from sea sand, Republic of Korea.</title>
        <authorList>
            <person name="Kim W."/>
        </authorList>
    </citation>
    <scope>NUCLEOTIDE SEQUENCE</scope>
    <source>
        <strain evidence="1">CAU 1522</strain>
    </source>
</reference>
<gene>
    <name evidence="1" type="ORF">KUH32_04960</name>
</gene>